<evidence type="ECO:0000256" key="3">
    <source>
        <dbReference type="ARBA" id="ARBA00022490"/>
    </source>
</evidence>
<feature type="domain" description="DM10" evidence="7">
    <location>
        <begin position="449"/>
        <end position="569"/>
    </location>
</feature>
<gene>
    <name evidence="8" type="primary">RIB72</name>
    <name evidence="8" type="ORF">SO694_00103021</name>
</gene>
<sequence length="655" mass="73482">MLVRSGVPLRPITAPAPGSVALSRSTSFAGRDAGDFNDLYGRYSITSQQRDRLNSAHHLPYGEESKMPNFLKYDRKVLCFKAYYEEKVNESTLERQRVRKCLIYYYLENDTMQMVEPTEENSGIPQGAFIRRHRIPKPGFGDAFYSAEDLYVGAELEVYKKRIKIYDCDEFTKQFLDQASPQIDAADATLDAATVMTGVDGEPSTASFGTKTEAMPCPEGEYNKMLRAKMQRETGADLTVKRNRRMHPMKQFMEAQLGKPQSQADLGSFLAHDRKVLRFDCVWDDSARLYGDVLKFKLHYFLSDDTIEILQVHEKNNGRDPVPKLLSRRRLPLPQEQDKVAGGPLASSPSGPSKTEYYHWRDLVLGKPVVVFNRNLLLIDADPYTVDHYNAVKPLGRPIAVDASRFRDDLVQTPVPPFNGFGSEEDSLRSVYSIRPKKPTRDLSKSENCGNVMRFSIKMANARDEDKQRIFTLQYYLIDDTMAIREPPLRNSGHIGGNFLSRSRVRKPEVEQTNAPAPAPAGAVWGPAPVTAYYGAEDLHVGNEIEFLGHKFTIYEADEYSLRYMEAQGAPRFPKSDLFVVVNKFAAMTKLSDAFEVCPPTLGGATEFHGLAVSAGVPIDLQECITLAREARRRVGAPCETGPVDKAALAALMQL</sequence>
<name>A0ABR1FN18_AURAN</name>
<feature type="domain" description="DM10" evidence="7">
    <location>
        <begin position="74"/>
        <end position="180"/>
    </location>
</feature>
<comment type="caution">
    <text evidence="8">The sequence shown here is derived from an EMBL/GenBank/DDBJ whole genome shotgun (WGS) entry which is preliminary data.</text>
</comment>
<evidence type="ECO:0000313" key="8">
    <source>
        <dbReference type="EMBL" id="KAK7233895.1"/>
    </source>
</evidence>
<feature type="domain" description="DM10" evidence="7">
    <location>
        <begin position="273"/>
        <end position="393"/>
    </location>
</feature>
<dbReference type="SMART" id="SM00676">
    <property type="entry name" value="DM10"/>
    <property type="match status" value="3"/>
</dbReference>
<evidence type="ECO:0000256" key="2">
    <source>
        <dbReference type="ARBA" id="ARBA00004245"/>
    </source>
</evidence>
<dbReference type="Gene3D" id="2.30.29.170">
    <property type="match status" value="3"/>
</dbReference>
<evidence type="ECO:0000256" key="5">
    <source>
        <dbReference type="ARBA" id="ARBA00023212"/>
    </source>
</evidence>
<keyword evidence="9" id="KW-1185">Reference proteome</keyword>
<dbReference type="PANTHER" id="PTHR12086:SF9">
    <property type="entry name" value="EF-HAND DOMAIN-CONTAINING PROTEIN 1"/>
    <property type="match status" value="1"/>
</dbReference>
<keyword evidence="5" id="KW-0206">Cytoskeleton</keyword>
<keyword evidence="3" id="KW-0963">Cytoplasm</keyword>
<dbReference type="PROSITE" id="PS51336">
    <property type="entry name" value="DM10"/>
    <property type="match status" value="3"/>
</dbReference>
<reference evidence="8 9" key="1">
    <citation type="submission" date="2024-03" db="EMBL/GenBank/DDBJ databases">
        <title>Aureococcus anophagefferens CCMP1851 and Kratosvirus quantuckense: Draft genome of a second virus-susceptible host strain in the model system.</title>
        <authorList>
            <person name="Chase E."/>
            <person name="Truchon A.R."/>
            <person name="Schepens W."/>
            <person name="Wilhelm S.W."/>
        </authorList>
    </citation>
    <scope>NUCLEOTIDE SEQUENCE [LARGE SCALE GENOMIC DNA]</scope>
    <source>
        <strain evidence="8 9">CCMP1851</strain>
    </source>
</reference>
<dbReference type="Proteomes" id="UP001363151">
    <property type="component" value="Unassembled WGS sequence"/>
</dbReference>
<evidence type="ECO:0000313" key="9">
    <source>
        <dbReference type="Proteomes" id="UP001363151"/>
    </source>
</evidence>
<organism evidence="8 9">
    <name type="scientific">Aureococcus anophagefferens</name>
    <name type="common">Harmful bloom alga</name>
    <dbReference type="NCBI Taxonomy" id="44056"/>
    <lineage>
        <taxon>Eukaryota</taxon>
        <taxon>Sar</taxon>
        <taxon>Stramenopiles</taxon>
        <taxon>Ochrophyta</taxon>
        <taxon>Pelagophyceae</taxon>
        <taxon>Pelagomonadales</taxon>
        <taxon>Pelagomonadaceae</taxon>
        <taxon>Aureococcus</taxon>
    </lineage>
</organism>
<dbReference type="InterPro" id="IPR006602">
    <property type="entry name" value="DM10_dom"/>
</dbReference>
<dbReference type="EMBL" id="JBBJCI010000354">
    <property type="protein sequence ID" value="KAK7233895.1"/>
    <property type="molecule type" value="Genomic_DNA"/>
</dbReference>
<keyword evidence="4" id="KW-0677">Repeat</keyword>
<proteinExistence type="predicted"/>
<accession>A0ABR1FN18</accession>
<comment type="subcellular location">
    <subcellularLocation>
        <location evidence="1">Cell projection</location>
        <location evidence="1">Cilium</location>
    </subcellularLocation>
    <subcellularLocation>
        <location evidence="2">Cytoplasm</location>
        <location evidence="2">Cytoskeleton</location>
    </subcellularLocation>
</comment>
<protein>
    <submittedName>
        <fullName evidence="8">Alpha-tubulin binding protein</fullName>
    </submittedName>
</protein>
<evidence type="ECO:0000256" key="4">
    <source>
        <dbReference type="ARBA" id="ARBA00022737"/>
    </source>
</evidence>
<dbReference type="InterPro" id="IPR040193">
    <property type="entry name" value="EFHC1/EFHC2/EFHB"/>
</dbReference>
<evidence type="ECO:0000256" key="1">
    <source>
        <dbReference type="ARBA" id="ARBA00004138"/>
    </source>
</evidence>
<dbReference type="PANTHER" id="PTHR12086">
    <property type="entry name" value="EF-HAND DOMAIN C-TERMINAL CONTAINING PROTEIN"/>
    <property type="match status" value="1"/>
</dbReference>
<keyword evidence="6" id="KW-0966">Cell projection</keyword>
<evidence type="ECO:0000256" key="6">
    <source>
        <dbReference type="ARBA" id="ARBA00023273"/>
    </source>
</evidence>
<dbReference type="Pfam" id="PF06565">
    <property type="entry name" value="DM10_dom"/>
    <property type="match status" value="3"/>
</dbReference>
<evidence type="ECO:0000259" key="7">
    <source>
        <dbReference type="PROSITE" id="PS51336"/>
    </source>
</evidence>